<keyword evidence="1" id="KW-0175">Coiled coil</keyword>
<feature type="compositionally biased region" description="Basic and acidic residues" evidence="2">
    <location>
        <begin position="464"/>
        <end position="480"/>
    </location>
</feature>
<dbReference type="PANTHER" id="PTHR33408">
    <property type="entry name" value="TRANSPOSASE"/>
    <property type="match status" value="1"/>
</dbReference>
<accession>A0A8H8WT22</accession>
<proteinExistence type="predicted"/>
<organism evidence="5 6">
    <name type="scientific">Methylobacterium indicum</name>
    <dbReference type="NCBI Taxonomy" id="1775910"/>
    <lineage>
        <taxon>Bacteria</taxon>
        <taxon>Pseudomonadati</taxon>
        <taxon>Pseudomonadota</taxon>
        <taxon>Alphaproteobacteria</taxon>
        <taxon>Hyphomicrobiales</taxon>
        <taxon>Methylobacteriaceae</taxon>
        <taxon>Methylobacterium</taxon>
    </lineage>
</organism>
<sequence length="504" mass="55667">MSRFIAGDDRRQSTLLPDCLDDYVAADNPVRLVEVFVDELDLATLGFVRAVPEATGRPAYDPATLLKIYLYGYLNRVPSSRRLERETQRNIELMWLTGRLMPDFKTLADFRKNNGPAIQATCAQFVVLCRRLNLFSKAVVAIDGSRFKAVNNRDKNFTVAKVEARPAQVETSVARYLAALDRADRQPSDVAEARTTRLTEKITALREQMKDLQAMRQQVEEAPEQQVSLTDPDARSMATSGKGTGIVGYNVQAAVDAEHHLIVAHAVTNVGSDRAQLVPMGLLAQEATGCTTLTVLADRGYLNGDQVLACEGTGLLPCVPKTLTSGHAKLGLFTGQDFIYDAEKDHYTCPAGQHLTKGLARSDRRAEDDAMDHYRNPAACAGCTLKPRCTPAKTRRVKRWVHDRAGAGRRTPRLRTLLGGGTPRQSGPRRHRARDSDRASRRAHAAHPARLRRRAPAALQPLQGRRDLQPARRPGTEPDRPRHRQGPGRPARRDPRPAVAARSG</sequence>
<reference evidence="5" key="1">
    <citation type="submission" date="2020-11" db="EMBL/GenBank/DDBJ databases">
        <title>Complete genome sequence of a novel pathogenic Methylobacterium strain isolated from rice in Vietnam.</title>
        <authorList>
            <person name="Lai K."/>
            <person name="Okazaki S."/>
            <person name="Higashi K."/>
            <person name="Mori H."/>
            <person name="Toyoda A."/>
            <person name="Kurokawa K."/>
        </authorList>
    </citation>
    <scope>NUCLEOTIDE SEQUENCE</scope>
    <source>
        <strain evidence="5">VL1</strain>
    </source>
</reference>
<name>A0A8H8WT22_9HYPH</name>
<feature type="domain" description="Transposase InsH N-terminal" evidence="4">
    <location>
        <begin position="19"/>
        <end position="112"/>
    </location>
</feature>
<protein>
    <submittedName>
        <fullName evidence="5">Transposase</fullName>
    </submittedName>
</protein>
<dbReference type="NCBIfam" id="NF033551">
    <property type="entry name" value="transpos_IS1182"/>
    <property type="match status" value="1"/>
</dbReference>
<feature type="coiled-coil region" evidence="1">
    <location>
        <begin position="195"/>
        <end position="225"/>
    </location>
</feature>
<dbReference type="GO" id="GO:0004803">
    <property type="term" value="F:transposase activity"/>
    <property type="evidence" value="ECO:0007669"/>
    <property type="project" value="InterPro"/>
</dbReference>
<gene>
    <name evidence="5" type="ORF">mvi_23100</name>
</gene>
<evidence type="ECO:0000259" key="3">
    <source>
        <dbReference type="Pfam" id="PF01609"/>
    </source>
</evidence>
<evidence type="ECO:0000256" key="1">
    <source>
        <dbReference type="SAM" id="Coils"/>
    </source>
</evidence>
<dbReference type="GO" id="GO:0003677">
    <property type="term" value="F:DNA binding"/>
    <property type="evidence" value="ECO:0007669"/>
    <property type="project" value="InterPro"/>
</dbReference>
<evidence type="ECO:0000313" key="5">
    <source>
        <dbReference type="EMBL" id="BCM83849.1"/>
    </source>
</evidence>
<evidence type="ECO:0000313" key="6">
    <source>
        <dbReference type="Proteomes" id="UP000663508"/>
    </source>
</evidence>
<dbReference type="InterPro" id="IPR008490">
    <property type="entry name" value="Transposase_InsH_N"/>
</dbReference>
<evidence type="ECO:0000256" key="2">
    <source>
        <dbReference type="SAM" id="MobiDB-lite"/>
    </source>
</evidence>
<dbReference type="InterPro" id="IPR002559">
    <property type="entry name" value="Transposase_11"/>
</dbReference>
<dbReference type="Pfam" id="PF05598">
    <property type="entry name" value="DUF772"/>
    <property type="match status" value="1"/>
</dbReference>
<dbReference type="GO" id="GO:0006313">
    <property type="term" value="P:DNA transposition"/>
    <property type="evidence" value="ECO:0007669"/>
    <property type="project" value="InterPro"/>
</dbReference>
<dbReference type="InterPro" id="IPR047629">
    <property type="entry name" value="IS1182_transpos"/>
</dbReference>
<dbReference type="KEGG" id="mind:mvi_23100"/>
<dbReference type="EMBL" id="AP024145">
    <property type="protein sequence ID" value="BCM83849.1"/>
    <property type="molecule type" value="Genomic_DNA"/>
</dbReference>
<dbReference type="PANTHER" id="PTHR33408:SF2">
    <property type="entry name" value="TRANSPOSASE DDE DOMAIN-CONTAINING PROTEIN"/>
    <property type="match status" value="1"/>
</dbReference>
<dbReference type="AlphaFoldDB" id="A0A8H8WT22"/>
<feature type="domain" description="Transposase IS4-like" evidence="3">
    <location>
        <begin position="234"/>
        <end position="315"/>
    </location>
</feature>
<feature type="compositionally biased region" description="Basic residues" evidence="2">
    <location>
        <begin position="441"/>
        <end position="455"/>
    </location>
</feature>
<dbReference type="Proteomes" id="UP000663508">
    <property type="component" value="Chromosome"/>
</dbReference>
<dbReference type="Pfam" id="PF01609">
    <property type="entry name" value="DDE_Tnp_1"/>
    <property type="match status" value="1"/>
</dbReference>
<evidence type="ECO:0000259" key="4">
    <source>
        <dbReference type="Pfam" id="PF05598"/>
    </source>
</evidence>
<feature type="region of interest" description="Disordered" evidence="2">
    <location>
        <begin position="402"/>
        <end position="504"/>
    </location>
</feature>